<protein>
    <submittedName>
        <fullName evidence="1">Uncharacterized protein</fullName>
    </submittedName>
</protein>
<feature type="non-terminal residue" evidence="1">
    <location>
        <position position="1"/>
    </location>
</feature>
<accession>A0A8X6HUY9</accession>
<dbReference type="Proteomes" id="UP000887116">
    <property type="component" value="Unassembled WGS sequence"/>
</dbReference>
<comment type="caution">
    <text evidence="1">The sequence shown here is derived from an EMBL/GenBank/DDBJ whole genome shotgun (WGS) entry which is preliminary data.</text>
</comment>
<keyword evidence="2" id="KW-1185">Reference proteome</keyword>
<dbReference type="EMBL" id="BMAO01020206">
    <property type="protein sequence ID" value="GFQ65730.1"/>
    <property type="molecule type" value="Genomic_DNA"/>
</dbReference>
<dbReference type="AlphaFoldDB" id="A0A8X6HUY9"/>
<gene>
    <name evidence="1" type="ORF">TNCT_351651</name>
</gene>
<evidence type="ECO:0000313" key="2">
    <source>
        <dbReference type="Proteomes" id="UP000887116"/>
    </source>
</evidence>
<name>A0A8X6HUY9_TRICU</name>
<organism evidence="1 2">
    <name type="scientific">Trichonephila clavata</name>
    <name type="common">Joro spider</name>
    <name type="synonym">Nephila clavata</name>
    <dbReference type="NCBI Taxonomy" id="2740835"/>
    <lineage>
        <taxon>Eukaryota</taxon>
        <taxon>Metazoa</taxon>
        <taxon>Ecdysozoa</taxon>
        <taxon>Arthropoda</taxon>
        <taxon>Chelicerata</taxon>
        <taxon>Arachnida</taxon>
        <taxon>Araneae</taxon>
        <taxon>Araneomorphae</taxon>
        <taxon>Entelegynae</taxon>
        <taxon>Araneoidea</taxon>
        <taxon>Nephilidae</taxon>
        <taxon>Trichonephila</taxon>
    </lineage>
</organism>
<proteinExistence type="predicted"/>
<reference evidence="1" key="1">
    <citation type="submission" date="2020-07" db="EMBL/GenBank/DDBJ databases">
        <title>Multicomponent nature underlies the extraordinary mechanical properties of spider dragline silk.</title>
        <authorList>
            <person name="Kono N."/>
            <person name="Nakamura H."/>
            <person name="Mori M."/>
            <person name="Yoshida Y."/>
            <person name="Ohtoshi R."/>
            <person name="Malay A.D."/>
            <person name="Moran D.A.P."/>
            <person name="Tomita M."/>
            <person name="Numata K."/>
            <person name="Arakawa K."/>
        </authorList>
    </citation>
    <scope>NUCLEOTIDE SEQUENCE</scope>
</reference>
<sequence length="71" mass="7221">TCLSGGRLILPERLGYGLSGTGGLLVSESVSLAEDCDRSGTATLVDATPCKEDGLDSLFRSLKISSAVSAC</sequence>
<evidence type="ECO:0000313" key="1">
    <source>
        <dbReference type="EMBL" id="GFQ65730.1"/>
    </source>
</evidence>